<dbReference type="PROSITE" id="PS50125">
    <property type="entry name" value="GUANYLATE_CYCLASE_2"/>
    <property type="match status" value="1"/>
</dbReference>
<keyword evidence="4" id="KW-1185">Reference proteome</keyword>
<feature type="transmembrane region" description="Helical" evidence="1">
    <location>
        <begin position="12"/>
        <end position="32"/>
    </location>
</feature>
<evidence type="ECO:0000313" key="3">
    <source>
        <dbReference type="EMBL" id="TSJ79040.1"/>
    </source>
</evidence>
<dbReference type="Proteomes" id="UP000315648">
    <property type="component" value="Unassembled WGS sequence"/>
</dbReference>
<feature type="domain" description="Guanylate cyclase" evidence="2">
    <location>
        <begin position="466"/>
        <end position="604"/>
    </location>
</feature>
<dbReference type="PANTHER" id="PTHR43081:SF1">
    <property type="entry name" value="ADENYLATE CYCLASE, TERMINAL-DIFFERENTIATION SPECIFIC"/>
    <property type="match status" value="1"/>
</dbReference>
<dbReference type="CDD" id="cd07302">
    <property type="entry name" value="CHD"/>
    <property type="match status" value="1"/>
</dbReference>
<name>A0A556QQY3_9BACT</name>
<dbReference type="OrthoDB" id="9806704at2"/>
<dbReference type="AlphaFoldDB" id="A0A556QQY3"/>
<gene>
    <name evidence="3" type="ORF">FPL22_07020</name>
</gene>
<dbReference type="PANTHER" id="PTHR43081">
    <property type="entry name" value="ADENYLATE CYCLASE, TERMINAL-DIFFERENTIATION SPECIFIC-RELATED"/>
    <property type="match status" value="1"/>
</dbReference>
<reference evidence="3 4" key="1">
    <citation type="submission" date="2019-07" db="EMBL/GenBank/DDBJ databases">
        <title>Description of 53C-WASEF.</title>
        <authorList>
            <person name="Pitt A."/>
            <person name="Hahn M.W."/>
        </authorList>
    </citation>
    <scope>NUCLEOTIDE SEQUENCE [LARGE SCALE GENOMIC DNA]</scope>
    <source>
        <strain evidence="3 4">53C-WASEF</strain>
    </source>
</reference>
<keyword evidence="1" id="KW-0472">Membrane</keyword>
<comment type="caution">
    <text evidence="3">The sequence shown here is derived from an EMBL/GenBank/DDBJ whole genome shotgun (WGS) entry which is preliminary data.</text>
</comment>
<dbReference type="RefSeq" id="WP_144229383.1">
    <property type="nucleotide sequence ID" value="NZ_CBCRVV010000005.1"/>
</dbReference>
<dbReference type="GO" id="GO:0004016">
    <property type="term" value="F:adenylate cyclase activity"/>
    <property type="evidence" value="ECO:0007669"/>
    <property type="project" value="UniProtKB-ARBA"/>
</dbReference>
<proteinExistence type="predicted"/>
<accession>A0A556QQY3</accession>
<evidence type="ECO:0000259" key="2">
    <source>
        <dbReference type="PROSITE" id="PS50125"/>
    </source>
</evidence>
<dbReference type="SMART" id="SM00044">
    <property type="entry name" value="CYCc"/>
    <property type="match status" value="1"/>
</dbReference>
<keyword evidence="1" id="KW-0812">Transmembrane</keyword>
<protein>
    <submittedName>
        <fullName evidence="3">Adenylate/guanylate cyclase domain-containing protein</fullName>
    </submittedName>
</protein>
<dbReference type="EMBL" id="VMBG01000001">
    <property type="protein sequence ID" value="TSJ79040.1"/>
    <property type="molecule type" value="Genomic_DNA"/>
</dbReference>
<dbReference type="Pfam" id="PF05226">
    <property type="entry name" value="CHASE2"/>
    <property type="match status" value="1"/>
</dbReference>
<dbReference type="Gene3D" id="3.30.70.1230">
    <property type="entry name" value="Nucleotide cyclase"/>
    <property type="match status" value="1"/>
</dbReference>
<evidence type="ECO:0000313" key="4">
    <source>
        <dbReference type="Proteomes" id="UP000315648"/>
    </source>
</evidence>
<dbReference type="GO" id="GO:0035556">
    <property type="term" value="P:intracellular signal transduction"/>
    <property type="evidence" value="ECO:0007669"/>
    <property type="project" value="InterPro"/>
</dbReference>
<dbReference type="SMART" id="SM01080">
    <property type="entry name" value="CHASE2"/>
    <property type="match status" value="1"/>
</dbReference>
<dbReference type="InterPro" id="IPR007890">
    <property type="entry name" value="CHASE2"/>
</dbReference>
<sequence length="741" mass="81721">MKPRLVSFLKEQLVPVVICFGLAVALGSTSWLQRLENTTLDLVTQFRSNPKVRNLLSLPASSADPRVVTVGIDDSSIEGYGRWPWDRKVHAKFMYGVSFGKPPVVAWDILFVEPSADQSSDEVLQAAAAELKGRVVFGAYATNDDPSQPALEHAHNQPLTRIEGDLSRLPTSDFALRPIPQLQQVGQTAFCDTPPGTDGMRRTVPMLQQVGGQVYPSLSLQTLMVYAGIRPEQVRIVLGDAIYLEGDTFKRRIPINEKGLYFVNYRYAIKGANIVSYERLTENYYANYVKNEPVDGLPVIDDKILIVGQVSTGLSDNGVTPFGAETPLVLVHANVIDNILNEDYAYVCPQLPIFLIGVLLGVCGLVFLSKRSLAAKCTYALSLLVLYFVTAAALWVCKGAVLPFLWPTLGFLGLQIFMIVQQLIREQRSKQHIKGMFGTYVSPDLVNRMIESGQSPQLGGHEETITAYFSDIQAFSAFSEKLPPDRLGELMNEYLTACTDIIQEEGGTLDKYIGDAVVAMFGAPLPLPDHAFRACVAGQRIHLKLAELRAKWKSQGALWPEIVHEMQSRIGLNTGSAIVGNFGSRTRFAYTMLGDNVNLAARMESGAKSWGVYSMCTEATRTACERDGGDRVVFRALGRIVVKGRTSAVPIFEIVGLKENVSDQTRECLRLFEAGLARYYVRDWEGALALFSQSQALEPNQPGITPGVGSNPSRIYTEIVGRYQIAPPPENWEGEYVMTVK</sequence>
<organism evidence="3 4">
    <name type="scientific">Rariglobus hedericola</name>
    <dbReference type="NCBI Taxonomy" id="2597822"/>
    <lineage>
        <taxon>Bacteria</taxon>
        <taxon>Pseudomonadati</taxon>
        <taxon>Verrucomicrobiota</taxon>
        <taxon>Opitutia</taxon>
        <taxon>Opitutales</taxon>
        <taxon>Opitutaceae</taxon>
        <taxon>Rariglobus</taxon>
    </lineage>
</organism>
<feature type="transmembrane region" description="Helical" evidence="1">
    <location>
        <begin position="377"/>
        <end position="396"/>
    </location>
</feature>
<dbReference type="Pfam" id="PF00211">
    <property type="entry name" value="Guanylate_cyc"/>
    <property type="match status" value="1"/>
</dbReference>
<dbReference type="GO" id="GO:0006171">
    <property type="term" value="P:cAMP biosynthetic process"/>
    <property type="evidence" value="ECO:0007669"/>
    <property type="project" value="TreeGrafter"/>
</dbReference>
<feature type="transmembrane region" description="Helical" evidence="1">
    <location>
        <begin position="351"/>
        <end position="368"/>
    </location>
</feature>
<dbReference type="InterPro" id="IPR050697">
    <property type="entry name" value="Adenylyl/Guanylyl_Cyclase_3/4"/>
</dbReference>
<evidence type="ECO:0000256" key="1">
    <source>
        <dbReference type="SAM" id="Phobius"/>
    </source>
</evidence>
<dbReference type="InterPro" id="IPR001054">
    <property type="entry name" value="A/G_cyclase"/>
</dbReference>
<dbReference type="SUPFAM" id="SSF55073">
    <property type="entry name" value="Nucleotide cyclase"/>
    <property type="match status" value="1"/>
</dbReference>
<dbReference type="InterPro" id="IPR029787">
    <property type="entry name" value="Nucleotide_cyclase"/>
</dbReference>
<keyword evidence="1" id="KW-1133">Transmembrane helix</keyword>